<dbReference type="GO" id="GO:0016491">
    <property type="term" value="F:oxidoreductase activity"/>
    <property type="evidence" value="ECO:0007669"/>
    <property type="project" value="UniProtKB-KW"/>
</dbReference>
<evidence type="ECO:0000313" key="4">
    <source>
        <dbReference type="EMBL" id="QNM91053.1"/>
    </source>
</evidence>
<gene>
    <name evidence="4" type="ORF">HOO34_04925</name>
</gene>
<dbReference type="CDD" id="cd05374">
    <property type="entry name" value="17beta-HSD-like_SDR_c"/>
    <property type="match status" value="1"/>
</dbReference>
<evidence type="ECO:0000256" key="1">
    <source>
        <dbReference type="ARBA" id="ARBA00006484"/>
    </source>
</evidence>
<dbReference type="Proteomes" id="UP000515842">
    <property type="component" value="Chromosome"/>
</dbReference>
<dbReference type="InterPro" id="IPR020904">
    <property type="entry name" value="Sc_DH/Rdtase_CS"/>
</dbReference>
<proteinExistence type="inferred from homology"/>
<protein>
    <submittedName>
        <fullName evidence="4">SDR family NAD(P)-dependent oxidoreductase</fullName>
    </submittedName>
</protein>
<reference evidence="4 5" key="1">
    <citation type="journal article" date="2020" name="Front. Microbiol.">
        <title>Genomic Analysis and Antimicrobial Resistance of Aliarcobacter cryaerophilus Strains From German Water Poultry.</title>
        <authorList>
            <person name="Muller E."/>
            <person name="Hotzel H."/>
            <person name="Ahlers C."/>
            <person name="Hanel I."/>
            <person name="Tomaso H."/>
            <person name="Abdel-Glil M.Y."/>
        </authorList>
    </citation>
    <scope>NUCLEOTIDE SEQUENCE [LARGE SCALE GENOMIC DNA]</scope>
    <source>
        <strain evidence="4 5">16CS1285-4</strain>
    </source>
</reference>
<dbReference type="Gene3D" id="3.40.50.720">
    <property type="entry name" value="NAD(P)-binding Rossmann-like Domain"/>
    <property type="match status" value="1"/>
</dbReference>
<keyword evidence="2" id="KW-0560">Oxidoreductase</keyword>
<dbReference type="PANTHER" id="PTHR44169:SF6">
    <property type="entry name" value="NADPH-DEPENDENT 1-ACYLDIHYDROXYACETONE PHOSPHATE REDUCTASE"/>
    <property type="match status" value="1"/>
</dbReference>
<evidence type="ECO:0000313" key="5">
    <source>
        <dbReference type="Proteomes" id="UP000515842"/>
    </source>
</evidence>
<evidence type="ECO:0000256" key="3">
    <source>
        <dbReference type="RuleBase" id="RU000363"/>
    </source>
</evidence>
<name>A0A7G9LR04_9BACT</name>
<dbReference type="PROSITE" id="PS00061">
    <property type="entry name" value="ADH_SHORT"/>
    <property type="match status" value="1"/>
</dbReference>
<organism evidence="4 5">
    <name type="scientific">Aliarcobacter cryaerophilus</name>
    <dbReference type="NCBI Taxonomy" id="28198"/>
    <lineage>
        <taxon>Bacteria</taxon>
        <taxon>Pseudomonadati</taxon>
        <taxon>Campylobacterota</taxon>
        <taxon>Epsilonproteobacteria</taxon>
        <taxon>Campylobacterales</taxon>
        <taxon>Arcobacteraceae</taxon>
        <taxon>Aliarcobacter</taxon>
    </lineage>
</organism>
<dbReference type="Pfam" id="PF00106">
    <property type="entry name" value="adh_short"/>
    <property type="match status" value="1"/>
</dbReference>
<sequence>MKLQNILITGCSSGIGLETALFLQKNGIKVYASAREQKDVKMLEDLGLKAFKIDVRNKDEISFALNCILKEDKKLDSVFNNAGFAVPGAVEDINTDILKELFDTNFFGLHEVTTQAMRVFRGQGYGKIIQHSSVLGIISLKFRGAYNASKYAIEGLCDTLRLETLDSNIFISTINTGPVTSKFRENSLKNFKKYINIENSFWKSSYEKELKARLESSDDKGIFTLPPSSVANVVLEIMKSKKPKPRYYVTKATYILGFAKRVLSQKLLDKLLQKV</sequence>
<dbReference type="AlphaFoldDB" id="A0A7G9LR04"/>
<dbReference type="SUPFAM" id="SSF51735">
    <property type="entry name" value="NAD(P)-binding Rossmann-fold domains"/>
    <property type="match status" value="1"/>
</dbReference>
<dbReference type="EMBL" id="CP060693">
    <property type="protein sequence ID" value="QNM91053.1"/>
    <property type="molecule type" value="Genomic_DNA"/>
</dbReference>
<dbReference type="PANTHER" id="PTHR44169">
    <property type="entry name" value="NADPH-DEPENDENT 1-ACYLDIHYDROXYACETONE PHOSPHATE REDUCTASE"/>
    <property type="match status" value="1"/>
</dbReference>
<dbReference type="PRINTS" id="PR00080">
    <property type="entry name" value="SDRFAMILY"/>
</dbReference>
<evidence type="ECO:0000256" key="2">
    <source>
        <dbReference type="ARBA" id="ARBA00023002"/>
    </source>
</evidence>
<accession>A0A7G9LR04</accession>
<comment type="similarity">
    <text evidence="1 3">Belongs to the short-chain dehydrogenases/reductases (SDR) family.</text>
</comment>
<dbReference type="PRINTS" id="PR00081">
    <property type="entry name" value="GDHRDH"/>
</dbReference>
<dbReference type="InterPro" id="IPR002347">
    <property type="entry name" value="SDR_fam"/>
</dbReference>
<dbReference type="InterPro" id="IPR036291">
    <property type="entry name" value="NAD(P)-bd_dom_sf"/>
</dbReference>